<organism evidence="1 2">
    <name type="scientific">Halogranum rubrum</name>
    <dbReference type="NCBI Taxonomy" id="553466"/>
    <lineage>
        <taxon>Archaea</taxon>
        <taxon>Methanobacteriati</taxon>
        <taxon>Methanobacteriota</taxon>
        <taxon>Stenosarchaea group</taxon>
        <taxon>Halobacteria</taxon>
        <taxon>Halobacteriales</taxon>
        <taxon>Haloferacaceae</taxon>
    </lineage>
</organism>
<dbReference type="AlphaFoldDB" id="A0A1I4FGT2"/>
<keyword evidence="2" id="KW-1185">Reference proteome</keyword>
<dbReference type="Pfam" id="PF13783">
    <property type="entry name" value="DUF4177"/>
    <property type="match status" value="1"/>
</dbReference>
<evidence type="ECO:0000313" key="2">
    <source>
        <dbReference type="Proteomes" id="UP000199607"/>
    </source>
</evidence>
<dbReference type="EMBL" id="FOTC01000002">
    <property type="protein sequence ID" value="SFL16653.1"/>
    <property type="molecule type" value="Genomic_DNA"/>
</dbReference>
<protein>
    <recommendedName>
        <fullName evidence="3">DUF4177 domain-containing protein</fullName>
    </recommendedName>
</protein>
<dbReference type="STRING" id="553466.SAMN04487950_2835"/>
<gene>
    <name evidence="1" type="ORF">SAMN04487950_2835</name>
</gene>
<evidence type="ECO:0000313" key="1">
    <source>
        <dbReference type="EMBL" id="SFL16653.1"/>
    </source>
</evidence>
<name>A0A1I4FGT2_9EURY</name>
<reference evidence="2" key="1">
    <citation type="submission" date="2016-10" db="EMBL/GenBank/DDBJ databases">
        <authorList>
            <person name="Varghese N."/>
            <person name="Submissions S."/>
        </authorList>
    </citation>
    <scope>NUCLEOTIDE SEQUENCE [LARGE SCALE GENOMIC DNA]</scope>
    <source>
        <strain evidence="2">CGMCC 1.7738</strain>
    </source>
</reference>
<sequence>MSEWEYKVLHIQGGNGTVSEDLLNRYGDDGWELATSLTGAKTGLGGRPKSTTDALVFKRPKE</sequence>
<proteinExistence type="predicted"/>
<dbReference type="InterPro" id="IPR025234">
    <property type="entry name" value="YjzH-like"/>
</dbReference>
<accession>A0A1I4FGT2</accession>
<evidence type="ECO:0008006" key="3">
    <source>
        <dbReference type="Google" id="ProtNLM"/>
    </source>
</evidence>
<dbReference type="RefSeq" id="WP_009365692.1">
    <property type="nucleotide sequence ID" value="NZ_FOTC01000002.1"/>
</dbReference>
<dbReference type="Proteomes" id="UP000199607">
    <property type="component" value="Unassembled WGS sequence"/>
</dbReference>